<sequence>MMKYSTNQVNYADLLPIETITISEISTYITKFESSKKAKLIEGSKTSDEVKRIVIKLNQLDKL</sequence>
<dbReference type="AlphaFoldDB" id="A0A1J1IB78"/>
<accession>A0A1J1IB78</accession>
<keyword evidence="2" id="KW-1185">Reference proteome</keyword>
<name>A0A1J1IB78_9DIPT</name>
<proteinExistence type="predicted"/>
<organism evidence="1 2">
    <name type="scientific">Clunio marinus</name>
    <dbReference type="NCBI Taxonomy" id="568069"/>
    <lineage>
        <taxon>Eukaryota</taxon>
        <taxon>Metazoa</taxon>
        <taxon>Ecdysozoa</taxon>
        <taxon>Arthropoda</taxon>
        <taxon>Hexapoda</taxon>
        <taxon>Insecta</taxon>
        <taxon>Pterygota</taxon>
        <taxon>Neoptera</taxon>
        <taxon>Endopterygota</taxon>
        <taxon>Diptera</taxon>
        <taxon>Nematocera</taxon>
        <taxon>Chironomoidea</taxon>
        <taxon>Chironomidae</taxon>
        <taxon>Clunio</taxon>
    </lineage>
</organism>
<dbReference type="Proteomes" id="UP000183832">
    <property type="component" value="Unassembled WGS sequence"/>
</dbReference>
<evidence type="ECO:0000313" key="1">
    <source>
        <dbReference type="EMBL" id="CRK95697.1"/>
    </source>
</evidence>
<evidence type="ECO:0000313" key="2">
    <source>
        <dbReference type="Proteomes" id="UP000183832"/>
    </source>
</evidence>
<protein>
    <submittedName>
        <fullName evidence="1">CLUMA_CG009155, isoform A</fullName>
    </submittedName>
</protein>
<reference evidence="1 2" key="1">
    <citation type="submission" date="2015-04" db="EMBL/GenBank/DDBJ databases">
        <authorList>
            <person name="Syromyatnikov M.Y."/>
            <person name="Popov V.N."/>
        </authorList>
    </citation>
    <scope>NUCLEOTIDE SEQUENCE [LARGE SCALE GENOMIC DNA]</scope>
</reference>
<gene>
    <name evidence="1" type="ORF">CLUMA_CG009155</name>
</gene>
<dbReference type="EMBL" id="CVRI01000042">
    <property type="protein sequence ID" value="CRK95697.1"/>
    <property type="molecule type" value="Genomic_DNA"/>
</dbReference>